<protein>
    <submittedName>
        <fullName evidence="1">Uncharacterized protein</fullName>
    </submittedName>
</protein>
<accession>C1FF53</accession>
<keyword evidence="2" id="KW-1185">Reference proteome</keyword>
<sequence>MRTLSAPLASRAPGLTARARVTPRRGARTAAPVRAALDKHGRRDYYAENYEYYKDKEITNAMLVGALVPAVASCAASFQLAMSAEATAAWFMSAAGFAEEVEILDMEYSTGLALRSAPPVAVDDKAYDMDGDDFYDCEIMSIRCAA</sequence>
<dbReference type="InParanoid" id="C1FF53"/>
<dbReference type="EMBL" id="CP001574">
    <property type="protein sequence ID" value="ACO68302.1"/>
    <property type="molecule type" value="Genomic_DNA"/>
</dbReference>
<evidence type="ECO:0000313" key="2">
    <source>
        <dbReference type="Proteomes" id="UP000002009"/>
    </source>
</evidence>
<dbReference type="RefSeq" id="XP_002507044.1">
    <property type="nucleotide sequence ID" value="XM_002506998.1"/>
</dbReference>
<name>C1FF53_MICCC</name>
<organism evidence="1 2">
    <name type="scientific">Micromonas commoda (strain RCC299 / NOUM17 / CCMP2709)</name>
    <name type="common">Picoplanktonic green alga</name>
    <dbReference type="NCBI Taxonomy" id="296587"/>
    <lineage>
        <taxon>Eukaryota</taxon>
        <taxon>Viridiplantae</taxon>
        <taxon>Chlorophyta</taxon>
        <taxon>Mamiellophyceae</taxon>
        <taxon>Mamiellales</taxon>
        <taxon>Mamiellaceae</taxon>
        <taxon>Micromonas</taxon>
    </lineage>
</organism>
<gene>
    <name evidence="1" type="ORF">MICPUN_105027</name>
</gene>
<dbReference type="Proteomes" id="UP000002009">
    <property type="component" value="Chromosome 1"/>
</dbReference>
<dbReference type="GeneID" id="8250353"/>
<evidence type="ECO:0000313" key="1">
    <source>
        <dbReference type="EMBL" id="ACO68302.1"/>
    </source>
</evidence>
<dbReference type="AlphaFoldDB" id="C1FF53"/>
<reference evidence="1 2" key="1">
    <citation type="journal article" date="2009" name="Science">
        <title>Green evolution and dynamic adaptations revealed by genomes of the marine picoeukaryotes Micromonas.</title>
        <authorList>
            <person name="Worden A.Z."/>
            <person name="Lee J.H."/>
            <person name="Mock T."/>
            <person name="Rouze P."/>
            <person name="Simmons M.P."/>
            <person name="Aerts A.L."/>
            <person name="Allen A.E."/>
            <person name="Cuvelier M.L."/>
            <person name="Derelle E."/>
            <person name="Everett M.V."/>
            <person name="Foulon E."/>
            <person name="Grimwood J."/>
            <person name="Gundlach H."/>
            <person name="Henrissat B."/>
            <person name="Napoli C."/>
            <person name="McDonald S.M."/>
            <person name="Parker M.S."/>
            <person name="Rombauts S."/>
            <person name="Salamov A."/>
            <person name="Von Dassow P."/>
            <person name="Badger J.H."/>
            <person name="Coutinho P.M."/>
            <person name="Demir E."/>
            <person name="Dubchak I."/>
            <person name="Gentemann C."/>
            <person name="Eikrem W."/>
            <person name="Gready J.E."/>
            <person name="John U."/>
            <person name="Lanier W."/>
            <person name="Lindquist E.A."/>
            <person name="Lucas S."/>
            <person name="Mayer K.F."/>
            <person name="Moreau H."/>
            <person name="Not F."/>
            <person name="Otillar R."/>
            <person name="Panaud O."/>
            <person name="Pangilinan J."/>
            <person name="Paulsen I."/>
            <person name="Piegu B."/>
            <person name="Poliakov A."/>
            <person name="Robbens S."/>
            <person name="Schmutz J."/>
            <person name="Toulza E."/>
            <person name="Wyss T."/>
            <person name="Zelensky A."/>
            <person name="Zhou K."/>
            <person name="Armbrust E.V."/>
            <person name="Bhattacharya D."/>
            <person name="Goodenough U.W."/>
            <person name="Van de Peer Y."/>
            <person name="Grigoriev I.V."/>
        </authorList>
    </citation>
    <scope>NUCLEOTIDE SEQUENCE [LARGE SCALE GENOMIC DNA]</scope>
    <source>
        <strain evidence="2">RCC299 / NOUM17</strain>
    </source>
</reference>
<proteinExistence type="predicted"/>
<dbReference type="KEGG" id="mis:MICPUN_105027"/>